<organism evidence="1 2">
    <name type="scientific">Camellia lanceoleosa</name>
    <dbReference type="NCBI Taxonomy" id="1840588"/>
    <lineage>
        <taxon>Eukaryota</taxon>
        <taxon>Viridiplantae</taxon>
        <taxon>Streptophyta</taxon>
        <taxon>Embryophyta</taxon>
        <taxon>Tracheophyta</taxon>
        <taxon>Spermatophyta</taxon>
        <taxon>Magnoliopsida</taxon>
        <taxon>eudicotyledons</taxon>
        <taxon>Gunneridae</taxon>
        <taxon>Pentapetalae</taxon>
        <taxon>asterids</taxon>
        <taxon>Ericales</taxon>
        <taxon>Theaceae</taxon>
        <taxon>Camellia</taxon>
    </lineage>
</organism>
<sequence length="122" mass="13021">MYLSSWGMDDCCVLLKGGGSCMGGGNMCEEVAGFACVVCCCLLCYAVGWRGGVCFCLVLLPGAACVVYGCRGLFVWEVVIVFMVYCPAMFYSLLCSVVGWRGGVCFCRVSMVIVFMGGGTWV</sequence>
<name>A0ACC0H0B1_9ERIC</name>
<evidence type="ECO:0000313" key="1">
    <source>
        <dbReference type="EMBL" id="KAI8006247.1"/>
    </source>
</evidence>
<dbReference type="Proteomes" id="UP001060215">
    <property type="component" value="Chromosome 7"/>
</dbReference>
<accession>A0ACC0H0B1</accession>
<comment type="caution">
    <text evidence="1">The sequence shown here is derived from an EMBL/GenBank/DDBJ whole genome shotgun (WGS) entry which is preliminary data.</text>
</comment>
<proteinExistence type="predicted"/>
<protein>
    <submittedName>
        <fullName evidence="1">Uncharacterized protein</fullName>
    </submittedName>
</protein>
<keyword evidence="2" id="KW-1185">Reference proteome</keyword>
<dbReference type="EMBL" id="CM045764">
    <property type="protein sequence ID" value="KAI8006247.1"/>
    <property type="molecule type" value="Genomic_DNA"/>
</dbReference>
<evidence type="ECO:0000313" key="2">
    <source>
        <dbReference type="Proteomes" id="UP001060215"/>
    </source>
</evidence>
<gene>
    <name evidence="1" type="ORF">LOK49_LG07G01732</name>
</gene>
<reference evidence="1 2" key="1">
    <citation type="journal article" date="2022" name="Plant J.">
        <title>Chromosome-level genome of Camellia lanceoleosa provides a valuable resource for understanding genome evolution and self-incompatibility.</title>
        <authorList>
            <person name="Gong W."/>
            <person name="Xiao S."/>
            <person name="Wang L."/>
            <person name="Liao Z."/>
            <person name="Chang Y."/>
            <person name="Mo W."/>
            <person name="Hu G."/>
            <person name="Li W."/>
            <person name="Zhao G."/>
            <person name="Zhu H."/>
            <person name="Hu X."/>
            <person name="Ji K."/>
            <person name="Xiang X."/>
            <person name="Song Q."/>
            <person name="Yuan D."/>
            <person name="Jin S."/>
            <person name="Zhang L."/>
        </authorList>
    </citation>
    <scope>NUCLEOTIDE SEQUENCE [LARGE SCALE GENOMIC DNA]</scope>
    <source>
        <strain evidence="1">SQ_2022a</strain>
    </source>
</reference>